<protein>
    <submittedName>
        <fullName evidence="3">Uncharacterized protein</fullName>
    </submittedName>
</protein>
<evidence type="ECO:0000313" key="4">
    <source>
        <dbReference type="EMBL" id="CAB4223109.1"/>
    </source>
</evidence>
<dbReference type="EMBL" id="LR797169">
    <property type="protein sequence ID" value="CAB4191239.1"/>
    <property type="molecule type" value="Genomic_DNA"/>
</dbReference>
<dbReference type="EMBL" id="LR796931">
    <property type="protein sequence ID" value="CAB4176839.1"/>
    <property type="molecule type" value="Genomic_DNA"/>
</dbReference>
<name>A0A6J5R2Y0_9CAUD</name>
<dbReference type="EMBL" id="LR798290">
    <property type="protein sequence ID" value="CAB5220506.1"/>
    <property type="molecule type" value="Genomic_DNA"/>
</dbReference>
<gene>
    <name evidence="3" type="ORF">UFOVP1219_32</name>
    <name evidence="4" type="ORF">UFOVP1671_7</name>
    <name evidence="5" type="ORF">UFOVP358_26</name>
    <name evidence="1" type="ORF">UFOVP476_4</name>
    <name evidence="2" type="ORF">UFOVP986_71</name>
</gene>
<proteinExistence type="predicted"/>
<evidence type="ECO:0000313" key="2">
    <source>
        <dbReference type="EMBL" id="CAB4176839.1"/>
    </source>
</evidence>
<dbReference type="EMBL" id="LR796453">
    <property type="protein sequence ID" value="CAB4145284.1"/>
    <property type="molecule type" value="Genomic_DNA"/>
</dbReference>
<organism evidence="3">
    <name type="scientific">uncultured Caudovirales phage</name>
    <dbReference type="NCBI Taxonomy" id="2100421"/>
    <lineage>
        <taxon>Viruses</taxon>
        <taxon>Duplodnaviria</taxon>
        <taxon>Heunggongvirae</taxon>
        <taxon>Uroviricota</taxon>
        <taxon>Caudoviricetes</taxon>
        <taxon>Peduoviridae</taxon>
        <taxon>Maltschvirus</taxon>
        <taxon>Maltschvirus maltsch</taxon>
    </lineage>
</organism>
<evidence type="ECO:0000313" key="3">
    <source>
        <dbReference type="EMBL" id="CAB4191239.1"/>
    </source>
</evidence>
<reference evidence="3" key="1">
    <citation type="submission" date="2020-05" db="EMBL/GenBank/DDBJ databases">
        <authorList>
            <person name="Chiriac C."/>
            <person name="Salcher M."/>
            <person name="Ghai R."/>
            <person name="Kavagutti S V."/>
        </authorList>
    </citation>
    <scope>NUCLEOTIDE SEQUENCE</scope>
</reference>
<sequence>MLKTLAVLTAAYMRDLPEPTIRLYVQALKDLDDVALEQSALTAISTSKWFPTIAELRERTVLGSLPGGRPPLAEEAWQEVIQQVVQVGRYGNPIFSHRLVSETLRTVGGFNEVCNTTMLGPMKNAYLKAYARTIETLMLEDVSLVGTTLKELG</sequence>
<evidence type="ECO:0000313" key="1">
    <source>
        <dbReference type="EMBL" id="CAB4145284.1"/>
    </source>
</evidence>
<dbReference type="EMBL" id="LR797535">
    <property type="protein sequence ID" value="CAB4223109.1"/>
    <property type="molecule type" value="Genomic_DNA"/>
</dbReference>
<accession>A0A6J5R2Y0</accession>
<evidence type="ECO:0000313" key="5">
    <source>
        <dbReference type="EMBL" id="CAB5220506.1"/>
    </source>
</evidence>